<proteinExistence type="predicted"/>
<name>A0ABD5REB5_9EURY</name>
<dbReference type="RefSeq" id="WP_345777763.1">
    <property type="nucleotide sequence ID" value="NZ_JAJCVJ010000002.1"/>
</dbReference>
<dbReference type="AlphaFoldDB" id="A0ABD5REB5"/>
<protein>
    <submittedName>
        <fullName evidence="3">Type IV pilin N-terminal domain-containing protein</fullName>
    </submittedName>
</protein>
<evidence type="ECO:0000259" key="2">
    <source>
        <dbReference type="Pfam" id="PF07790"/>
    </source>
</evidence>
<reference evidence="3 4" key="1">
    <citation type="journal article" date="2019" name="Int. J. Syst. Evol. Microbiol.">
        <title>The Global Catalogue of Microorganisms (GCM) 10K type strain sequencing project: providing services to taxonomists for standard genome sequencing and annotation.</title>
        <authorList>
            <consortium name="The Broad Institute Genomics Platform"/>
            <consortium name="The Broad Institute Genome Sequencing Center for Infectious Disease"/>
            <person name="Wu L."/>
            <person name="Ma J."/>
        </authorList>
    </citation>
    <scope>NUCLEOTIDE SEQUENCE [LARGE SCALE GENOMIC DNA]</scope>
    <source>
        <strain evidence="3 4">CGMCC 1.12237</strain>
    </source>
</reference>
<dbReference type="PANTHER" id="PTHR38138:SF1">
    <property type="entry name" value="ARCHAEAL TYPE IV PILIN N-TERMINAL DOMAIN-CONTAINING PROTEIN"/>
    <property type="match status" value="1"/>
</dbReference>
<evidence type="ECO:0000256" key="1">
    <source>
        <dbReference type="SAM" id="Phobius"/>
    </source>
</evidence>
<dbReference type="Proteomes" id="UP001596201">
    <property type="component" value="Unassembled WGS sequence"/>
</dbReference>
<dbReference type="PANTHER" id="PTHR38138">
    <property type="entry name" value="VNG6441H"/>
    <property type="match status" value="1"/>
</dbReference>
<keyword evidence="1" id="KW-1133">Transmembrane helix</keyword>
<dbReference type="InterPro" id="IPR013373">
    <property type="entry name" value="Flagellin/pilin_N_arc"/>
</dbReference>
<feature type="transmembrane region" description="Helical" evidence="1">
    <location>
        <begin position="29"/>
        <end position="53"/>
    </location>
</feature>
<feature type="domain" description="Archaeal Type IV pilin N-terminal" evidence="2">
    <location>
        <begin position="24"/>
        <end position="103"/>
    </location>
</feature>
<organism evidence="3 4">
    <name type="scientific">Salinirubrum litoreum</name>
    <dbReference type="NCBI Taxonomy" id="1126234"/>
    <lineage>
        <taxon>Archaea</taxon>
        <taxon>Methanobacteriati</taxon>
        <taxon>Methanobacteriota</taxon>
        <taxon>Stenosarchaea group</taxon>
        <taxon>Halobacteria</taxon>
        <taxon>Halobacteriales</taxon>
        <taxon>Haloferacaceae</taxon>
        <taxon>Salinirubrum</taxon>
    </lineage>
</organism>
<dbReference type="EMBL" id="JBHSKX010000002">
    <property type="protein sequence ID" value="MFC5368306.1"/>
    <property type="molecule type" value="Genomic_DNA"/>
</dbReference>
<keyword evidence="4" id="KW-1185">Reference proteome</keyword>
<gene>
    <name evidence="3" type="ORF">ACFPJ5_15360</name>
</gene>
<dbReference type="Pfam" id="PF07790">
    <property type="entry name" value="Pilin_N"/>
    <property type="match status" value="1"/>
</dbReference>
<keyword evidence="1" id="KW-0812">Transmembrane</keyword>
<dbReference type="InterPro" id="IPR012859">
    <property type="entry name" value="Pilin_N_archaeal"/>
</dbReference>
<evidence type="ECO:0000313" key="3">
    <source>
        <dbReference type="EMBL" id="MFC5368306.1"/>
    </source>
</evidence>
<keyword evidence="1" id="KW-0472">Membrane</keyword>
<evidence type="ECO:0000313" key="4">
    <source>
        <dbReference type="Proteomes" id="UP001596201"/>
    </source>
</evidence>
<comment type="caution">
    <text evidence="3">The sequence shown here is derived from an EMBL/GenBank/DDBJ whole genome shotgun (WGS) entry which is preliminary data.</text>
</comment>
<dbReference type="NCBIfam" id="TIGR02537">
    <property type="entry name" value="arch_flag_Nterm"/>
    <property type="match status" value="1"/>
</dbReference>
<accession>A0ABD5REB5</accession>
<sequence>MQRKPNETMKLTSALKDFVSGEDRAVSPVIGVILMVAITVILAAVIGTFVLGLGDSLQNTTPTASVNFADSSDTYDASDSDAIVISHNSGDDLPYADTQIVLRDAVDNEQLAEFDQGWSEGELTANLNANDWTSSQNAFTTGDSITINDNDGTGGNVDLTGDVTVQVIHKPTGNTVSSGTVTVS</sequence>